<dbReference type="KEGG" id="spav:Spa2297_34365"/>
<keyword evidence="2" id="KW-0614">Plasmid</keyword>
<dbReference type="SUPFAM" id="SSF55486">
    <property type="entry name" value="Metalloproteases ('zincins'), catalytic domain"/>
    <property type="match status" value="1"/>
</dbReference>
<dbReference type="RefSeq" id="WP_064732478.1">
    <property type="nucleotide sequence ID" value="NZ_CP015867.1"/>
</dbReference>
<feature type="compositionally biased region" description="Basic residues" evidence="1">
    <location>
        <begin position="75"/>
        <end position="100"/>
    </location>
</feature>
<name>A0A191VB62_9ACTN</name>
<dbReference type="EMBL" id="CP015867">
    <property type="protein sequence ID" value="ANJ12150.1"/>
    <property type="molecule type" value="Genomic_DNA"/>
</dbReference>
<dbReference type="Proteomes" id="UP000078468">
    <property type="component" value="Plasmid pspa1"/>
</dbReference>
<feature type="compositionally biased region" description="Basic and acidic residues" evidence="1">
    <location>
        <begin position="58"/>
        <end position="74"/>
    </location>
</feature>
<evidence type="ECO:0008006" key="4">
    <source>
        <dbReference type="Google" id="ProtNLM"/>
    </source>
</evidence>
<dbReference type="AlphaFoldDB" id="A0A191VB62"/>
<geneLocation type="plasmid" evidence="3">
    <name>pspa1</name>
</geneLocation>
<dbReference type="GeneID" id="91310096"/>
<evidence type="ECO:0000256" key="1">
    <source>
        <dbReference type="SAM" id="MobiDB-lite"/>
    </source>
</evidence>
<accession>A0A191VB62</accession>
<reference evidence="2 3" key="1">
    <citation type="submission" date="2016-05" db="EMBL/GenBank/DDBJ databases">
        <title>Non-Contiguous Finished Genome Sequence of Streptomyces parvulus 2297 Integrated Site-Specifically with Actinophage R4.</title>
        <authorList>
            <person name="Nishizawa T."/>
            <person name="Miura T."/>
            <person name="Harada C."/>
            <person name="Guo Y."/>
            <person name="Narisawa K."/>
            <person name="Ohta H."/>
            <person name="Takahashi H."/>
            <person name="Shirai M."/>
        </authorList>
    </citation>
    <scope>NUCLEOTIDE SEQUENCE [LARGE SCALE GENOMIC DNA]</scope>
    <source>
        <strain evidence="2 3">2297</strain>
        <plasmid evidence="3">pspa1</plasmid>
    </source>
</reference>
<sequence length="100" mass="10457">MEAVGHVLAHGVIQHTANLAPTGQTGALREAIAAAVPEPDQPEGVLDLMAALNAFRARESREDGTHADVHELAKAKKSAKKPPAKRAAAKKAPRKSPRAS</sequence>
<gene>
    <name evidence="2" type="ORF">Spa2297_34365</name>
</gene>
<feature type="region of interest" description="Disordered" evidence="1">
    <location>
        <begin position="58"/>
        <end position="100"/>
    </location>
</feature>
<evidence type="ECO:0000313" key="2">
    <source>
        <dbReference type="EMBL" id="ANJ12150.1"/>
    </source>
</evidence>
<protein>
    <recommendedName>
        <fullName evidence="4">Ku domain-containing protein</fullName>
    </recommendedName>
</protein>
<evidence type="ECO:0000313" key="3">
    <source>
        <dbReference type="Proteomes" id="UP000078468"/>
    </source>
</evidence>
<organism evidence="2 3">
    <name type="scientific">Streptomyces parvulus</name>
    <dbReference type="NCBI Taxonomy" id="146923"/>
    <lineage>
        <taxon>Bacteria</taxon>
        <taxon>Bacillati</taxon>
        <taxon>Actinomycetota</taxon>
        <taxon>Actinomycetes</taxon>
        <taxon>Kitasatosporales</taxon>
        <taxon>Streptomycetaceae</taxon>
        <taxon>Streptomyces</taxon>
    </lineage>
</organism>
<proteinExistence type="predicted"/>